<gene>
    <name evidence="1" type="ORF">BACWE_26610</name>
</gene>
<dbReference type="RefSeq" id="WP_088038402.1">
    <property type="nucleotide sequence ID" value="NZ_JARLYK010000064.1"/>
</dbReference>
<accession>A0AAP8GWM3</accession>
<dbReference type="AlphaFoldDB" id="A0AAP8GWM3"/>
<protein>
    <submittedName>
        <fullName evidence="1">Uncharacterized protein</fullName>
    </submittedName>
</protein>
<evidence type="ECO:0000313" key="2">
    <source>
        <dbReference type="Proteomes" id="UP000236165"/>
    </source>
</evidence>
<organism evidence="1 2">
    <name type="scientific">Bacillus mycoides</name>
    <dbReference type="NCBI Taxonomy" id="1405"/>
    <lineage>
        <taxon>Bacteria</taxon>
        <taxon>Bacillati</taxon>
        <taxon>Bacillota</taxon>
        <taxon>Bacilli</taxon>
        <taxon>Bacillales</taxon>
        <taxon>Bacillaceae</taxon>
        <taxon>Bacillus</taxon>
        <taxon>Bacillus cereus group</taxon>
    </lineage>
</organism>
<dbReference type="EMBL" id="MKZQ01000031">
    <property type="protein sequence ID" value="PJN70481.1"/>
    <property type="molecule type" value="Genomic_DNA"/>
</dbReference>
<proteinExistence type="predicted"/>
<name>A0AAP8GWM3_BACMY</name>
<reference evidence="1 2" key="1">
    <citation type="submission" date="2016-10" db="EMBL/GenBank/DDBJ databases">
        <title>Genome Sequence of Bacillus weihenstephanensis GM6LP.</title>
        <authorList>
            <person name="Poehlein A."/>
            <person name="Wemheuer F."/>
            <person name="Hollensteiner J."/>
            <person name="Wemheuer B."/>
        </authorList>
    </citation>
    <scope>NUCLEOTIDE SEQUENCE [LARGE SCALE GENOMIC DNA]</scope>
    <source>
        <strain evidence="1 2">GM6LP</strain>
    </source>
</reference>
<sequence length="71" mass="7845">MELTKLEIAIILGAFVQGLGEEALNNSNDSLKQLEKELDKVVSNLTLNQMKEAGESVVNKFILGLLEDKEQ</sequence>
<comment type="caution">
    <text evidence="1">The sequence shown here is derived from an EMBL/GenBank/DDBJ whole genome shotgun (WGS) entry which is preliminary data.</text>
</comment>
<dbReference type="Proteomes" id="UP000236165">
    <property type="component" value="Unassembled WGS sequence"/>
</dbReference>
<evidence type="ECO:0000313" key="1">
    <source>
        <dbReference type="EMBL" id="PJN70481.1"/>
    </source>
</evidence>